<proteinExistence type="predicted"/>
<evidence type="ECO:0000313" key="3">
    <source>
        <dbReference type="Proteomes" id="UP000076962"/>
    </source>
</evidence>
<organism evidence="2 3">
    <name type="scientific">Candidatus Thiomargarita nelsonii</name>
    <dbReference type="NCBI Taxonomy" id="1003181"/>
    <lineage>
        <taxon>Bacteria</taxon>
        <taxon>Pseudomonadati</taxon>
        <taxon>Pseudomonadota</taxon>
        <taxon>Gammaproteobacteria</taxon>
        <taxon>Thiotrichales</taxon>
        <taxon>Thiotrichaceae</taxon>
        <taxon>Thiomargarita</taxon>
    </lineage>
</organism>
<dbReference type="InterPro" id="IPR013785">
    <property type="entry name" value="Aldolase_TIM"/>
</dbReference>
<name>A0A176S0S3_9GAMM</name>
<dbReference type="InterPro" id="IPR058240">
    <property type="entry name" value="rSAM_sf"/>
</dbReference>
<dbReference type="Gene3D" id="3.20.20.70">
    <property type="entry name" value="Aldolase class I"/>
    <property type="match status" value="1"/>
</dbReference>
<keyword evidence="3" id="KW-1185">Reference proteome</keyword>
<dbReference type="PANTHER" id="PTHR11228">
    <property type="entry name" value="RADICAL SAM DOMAIN PROTEIN"/>
    <property type="match status" value="1"/>
</dbReference>
<dbReference type="SUPFAM" id="SSF102114">
    <property type="entry name" value="Radical SAM enzymes"/>
    <property type="match status" value="1"/>
</dbReference>
<dbReference type="AlphaFoldDB" id="A0A176S0S3"/>
<dbReference type="EMBL" id="LUTY01001471">
    <property type="protein sequence ID" value="OAD21672.1"/>
    <property type="molecule type" value="Genomic_DNA"/>
</dbReference>
<dbReference type="Pfam" id="PF13186">
    <property type="entry name" value="SPASM"/>
    <property type="match status" value="1"/>
</dbReference>
<dbReference type="InterPro" id="IPR023885">
    <property type="entry name" value="4Fe4S-binding_SPASM_dom"/>
</dbReference>
<gene>
    <name evidence="2" type="ORF">THIOM_002555</name>
</gene>
<evidence type="ECO:0000313" key="2">
    <source>
        <dbReference type="EMBL" id="OAD21672.1"/>
    </source>
</evidence>
<comment type="caution">
    <text evidence="2">The sequence shown here is derived from an EMBL/GenBank/DDBJ whole genome shotgun (WGS) entry which is preliminary data.</text>
</comment>
<dbReference type="CDD" id="cd21109">
    <property type="entry name" value="SPASM"/>
    <property type="match status" value="1"/>
</dbReference>
<dbReference type="InterPro" id="IPR050377">
    <property type="entry name" value="Radical_SAM_PqqE_MftC-like"/>
</dbReference>
<accession>A0A176S0S3</accession>
<evidence type="ECO:0000259" key="1">
    <source>
        <dbReference type="Pfam" id="PF13186"/>
    </source>
</evidence>
<dbReference type="PANTHER" id="PTHR11228:SF34">
    <property type="entry name" value="TUNGSTEN-CONTAINING ALDEHYDE FERREDOXIN OXIDOREDUCTASE COFACTOR MODIFYING PROTEIN"/>
    <property type="match status" value="1"/>
</dbReference>
<protein>
    <submittedName>
        <fullName evidence="2">Radical SAM domain protein</fullName>
    </submittedName>
</protein>
<dbReference type="Proteomes" id="UP000076962">
    <property type="component" value="Unassembled WGS sequence"/>
</dbReference>
<sequence length="260" mass="30152">MTDQLFNKILNELESINYSSTIVFNLYNEPLADKNIYFRIKQVRERLPHSFLMFNTNGDYVDSSSLNQLTEIGLNALFVTLHPPINKPYQLNERLKDFQKFLKKIGVDISQSEISTHLENGHIESNIDWNGMRLRVMANDWLKYGNSRAGTVNFLNASTTRVLPCVRPLRELTISYNGNIFPCCQFFPDSIENQKYIIDNISSKSVFEIYASHTLAKWRQNLFTFGKKETPCDSCRDEDFSKQDSLEIRETIINRLKIGA</sequence>
<feature type="domain" description="4Fe4S-binding SPASM" evidence="1">
    <location>
        <begin position="165"/>
        <end position="235"/>
    </location>
</feature>
<reference evidence="2 3" key="1">
    <citation type="submission" date="2016-05" db="EMBL/GenBank/DDBJ databases">
        <title>Single-cell genome of chain-forming Candidatus Thiomargarita nelsonii and comparison to other large sulfur-oxidizing bacteria.</title>
        <authorList>
            <person name="Winkel M."/>
            <person name="Salman V."/>
            <person name="Woyke T."/>
            <person name="Schulz-Vogt H."/>
            <person name="Richter M."/>
            <person name="Flood B."/>
            <person name="Bailey J."/>
            <person name="Amann R."/>
            <person name="Mussmann M."/>
        </authorList>
    </citation>
    <scope>NUCLEOTIDE SEQUENCE [LARGE SCALE GENOMIC DNA]</scope>
    <source>
        <strain evidence="2 3">THI036</strain>
    </source>
</reference>